<dbReference type="InterPro" id="IPR010642">
    <property type="entry name" value="Invasion_prot_B"/>
</dbReference>
<dbReference type="InterPro" id="IPR038696">
    <property type="entry name" value="IalB_sf"/>
</dbReference>
<feature type="chain" id="PRO_5045682917" evidence="2">
    <location>
        <begin position="23"/>
        <end position="273"/>
    </location>
</feature>
<dbReference type="RefSeq" id="WP_260275895.1">
    <property type="nucleotide sequence ID" value="NZ_JANAVZ010000002.1"/>
</dbReference>
<proteinExistence type="predicted"/>
<name>A0ABT2K653_9RHOB</name>
<feature type="signal peptide" evidence="2">
    <location>
        <begin position="1"/>
        <end position="22"/>
    </location>
</feature>
<accession>A0ABT2K653</accession>
<dbReference type="Gene3D" id="2.60.40.1880">
    <property type="entry name" value="Invasion associated locus B (IalB) protein"/>
    <property type="match status" value="1"/>
</dbReference>
<feature type="region of interest" description="Disordered" evidence="1">
    <location>
        <begin position="24"/>
        <end position="113"/>
    </location>
</feature>
<keyword evidence="4" id="KW-1185">Reference proteome</keyword>
<organism evidence="3 4">
    <name type="scientific">Paracoccus maritimus</name>
    <dbReference type="NCBI Taxonomy" id="2933292"/>
    <lineage>
        <taxon>Bacteria</taxon>
        <taxon>Pseudomonadati</taxon>
        <taxon>Pseudomonadota</taxon>
        <taxon>Alphaproteobacteria</taxon>
        <taxon>Rhodobacterales</taxon>
        <taxon>Paracoccaceae</taxon>
        <taxon>Paracoccus</taxon>
    </lineage>
</organism>
<comment type="caution">
    <text evidence="3">The sequence shown here is derived from an EMBL/GenBank/DDBJ whole genome shotgun (WGS) entry which is preliminary data.</text>
</comment>
<feature type="compositionally biased region" description="Low complexity" evidence="1">
    <location>
        <begin position="31"/>
        <end position="68"/>
    </location>
</feature>
<reference evidence="3 4" key="1">
    <citation type="submission" date="2022-04" db="EMBL/GenBank/DDBJ databases">
        <title>Paracoccus sp. YLB-12 draft genome sequence.</title>
        <authorList>
            <person name="Yu L."/>
        </authorList>
    </citation>
    <scope>NUCLEOTIDE SEQUENCE [LARGE SCALE GENOMIC DNA]</scope>
    <source>
        <strain evidence="3 4">YLB-12</strain>
    </source>
</reference>
<evidence type="ECO:0000313" key="3">
    <source>
        <dbReference type="EMBL" id="MCT4332025.1"/>
    </source>
</evidence>
<protein>
    <submittedName>
        <fullName evidence="3">Invasion associated locus B family protein</fullName>
    </submittedName>
</protein>
<feature type="compositionally biased region" description="Low complexity" evidence="1">
    <location>
        <begin position="75"/>
        <end position="110"/>
    </location>
</feature>
<keyword evidence="2" id="KW-0732">Signal</keyword>
<sequence>MPIKPSQALLAALALIAAPAFAQDSATPAEPDSAAQSSTADAPAAEAPATDAPAAEAPATEAPAADTSSGEDATADAPAADAPAAGAAAADEQPAAAAPTTGADAATDDAASGEPKIGSYYAKSSHSDWTVRCIKAEQGKDPCELYQLMQDADGNSVAELTLIPLTNGDVAAGATLVAPLETDLIQGLGFAVDNGKPRGYPFSFCAPVGCVSRIGLSAEELSQMKRGRNATVTLMPFGGDPKQPVELGLSLAGFTAAFDELSAYAAKDAAAAE</sequence>
<gene>
    <name evidence="3" type="ORF">MU516_03965</name>
</gene>
<evidence type="ECO:0000256" key="1">
    <source>
        <dbReference type="SAM" id="MobiDB-lite"/>
    </source>
</evidence>
<evidence type="ECO:0000313" key="4">
    <source>
        <dbReference type="Proteomes" id="UP001320702"/>
    </source>
</evidence>
<dbReference type="EMBL" id="JANAVZ010000002">
    <property type="protein sequence ID" value="MCT4332025.1"/>
    <property type="molecule type" value="Genomic_DNA"/>
</dbReference>
<evidence type="ECO:0000256" key="2">
    <source>
        <dbReference type="SAM" id="SignalP"/>
    </source>
</evidence>
<dbReference type="Pfam" id="PF06776">
    <property type="entry name" value="IalB"/>
    <property type="match status" value="1"/>
</dbReference>
<dbReference type="Proteomes" id="UP001320702">
    <property type="component" value="Unassembled WGS sequence"/>
</dbReference>